<proteinExistence type="predicted"/>
<dbReference type="PANTHER" id="PTHR33924:SF1">
    <property type="entry name" value="DNA-DIRECTED RNA POLYMERASE SUBUNIT BETA"/>
    <property type="match status" value="1"/>
</dbReference>
<evidence type="ECO:0000313" key="2">
    <source>
        <dbReference type="Proteomes" id="UP000327013"/>
    </source>
</evidence>
<dbReference type="PANTHER" id="PTHR33924">
    <property type="entry name" value="CATION-TRANSPORTING ATPASE"/>
    <property type="match status" value="1"/>
</dbReference>
<dbReference type="AlphaFoldDB" id="A0A5N6QHH9"/>
<dbReference type="Proteomes" id="UP000327013">
    <property type="component" value="Chromosome 1"/>
</dbReference>
<evidence type="ECO:0000313" key="1">
    <source>
        <dbReference type="EMBL" id="KAE7998109.1"/>
    </source>
</evidence>
<keyword evidence="2" id="KW-1185">Reference proteome</keyword>
<name>A0A5N6QHH9_9ROSI</name>
<reference evidence="1 2" key="1">
    <citation type="submission" date="2019-06" db="EMBL/GenBank/DDBJ databases">
        <title>A chromosomal-level reference genome of Carpinus fangiana (Coryloideae, Betulaceae).</title>
        <authorList>
            <person name="Yang X."/>
            <person name="Wang Z."/>
            <person name="Zhang L."/>
            <person name="Hao G."/>
            <person name="Liu J."/>
            <person name="Yang Y."/>
        </authorList>
    </citation>
    <scope>NUCLEOTIDE SEQUENCE [LARGE SCALE GENOMIC DNA]</scope>
    <source>
        <strain evidence="1">Cfa_2016G</strain>
        <tissue evidence="1">Leaf</tissue>
    </source>
</reference>
<accession>A0A5N6QHH9</accession>
<sequence>MMSGHNVTDGFGKTRPALADLSNRKREFSVVSGDLGLKSTHGYGKNVAGEGGDSLSAKQVCLGGVGNLAKEESETKFGVDGSEKELSFTCSKLGTSRENITSVVANLSDESKEASTLFDDIVQPFKGDTVQQSVVEVGDATGDSCMSSVLMPVCSGPCQEDRCEVGEKCQDEEGRLTSGVTQSKSIREGLVTRVCEDNENDVGVGKLASNNYGSIEQSRLPKSQSSKFHELERCTGLKSDGSHSLNAGAEFLKGCSCPFCLKAAYIWSDLHYQDIRGRIAVLKKSQKETSILIEQNCKGKGTNVQDQGNFNQLSKSESDLTGHWRSLFIHMEDILACESNQLQANFVKLKDLRENCKMDLEMINGTTSDKH</sequence>
<protein>
    <submittedName>
        <fullName evidence="1">Uncharacterized protein</fullName>
    </submittedName>
</protein>
<gene>
    <name evidence="1" type="ORF">FH972_002685</name>
</gene>
<dbReference type="OrthoDB" id="1907176at2759"/>
<dbReference type="EMBL" id="CM017321">
    <property type="protein sequence ID" value="KAE7998109.1"/>
    <property type="molecule type" value="Genomic_DNA"/>
</dbReference>
<organism evidence="1 2">
    <name type="scientific">Carpinus fangiana</name>
    <dbReference type="NCBI Taxonomy" id="176857"/>
    <lineage>
        <taxon>Eukaryota</taxon>
        <taxon>Viridiplantae</taxon>
        <taxon>Streptophyta</taxon>
        <taxon>Embryophyta</taxon>
        <taxon>Tracheophyta</taxon>
        <taxon>Spermatophyta</taxon>
        <taxon>Magnoliopsida</taxon>
        <taxon>eudicotyledons</taxon>
        <taxon>Gunneridae</taxon>
        <taxon>Pentapetalae</taxon>
        <taxon>rosids</taxon>
        <taxon>fabids</taxon>
        <taxon>Fagales</taxon>
        <taxon>Betulaceae</taxon>
        <taxon>Carpinus</taxon>
    </lineage>
</organism>